<accession>W4MC32</accession>
<sequence>MSIQEFQARFRRQHQEHAAWRLLRAENAPLILAFVADLFSEANDIPFGRAKAALDTELSRWREQGVWEADVSAGTYLRQWIQAGWLREIDDQLTKTDACEVALRFCQDLEQRETHATASHLRIVQDAVRDLAVDLSSNADERIALLTSRQAALQREIDDLNAGVVAELSEAEQRERIREVYQLAAVLTGDFRRVEDEIRHLDQSLRVRMIESGSSRGAVLLNLLEQEELLSDSGAGRAFGGFFQLLCDQNRSTEFREQLRMILTHPAADHLTPQQARFLGQLMRELIRESERVFQVRRRTEESLRAFIESGAHLENLAVDRLLGQLERSAVRFKEAEISLYPLAASSPQWPCPLAVAGQLAPESA</sequence>
<evidence type="ECO:0000313" key="2">
    <source>
        <dbReference type="Proteomes" id="UP000019140"/>
    </source>
</evidence>
<dbReference type="InterPro" id="IPR021804">
    <property type="entry name" value="DUF3375"/>
</dbReference>
<name>W4MC32_9BACT</name>
<evidence type="ECO:0000313" key="1">
    <source>
        <dbReference type="EMBL" id="ETX07904.1"/>
    </source>
</evidence>
<evidence type="ECO:0008006" key="3">
    <source>
        <dbReference type="Google" id="ProtNLM"/>
    </source>
</evidence>
<comment type="caution">
    <text evidence="1">The sequence shown here is derived from an EMBL/GenBank/DDBJ whole genome shotgun (WGS) entry which is preliminary data.</text>
</comment>
<dbReference type="EMBL" id="AZHX01000345">
    <property type="protein sequence ID" value="ETX07904.1"/>
    <property type="molecule type" value="Genomic_DNA"/>
</dbReference>
<dbReference type="AlphaFoldDB" id="W4MC32"/>
<reference evidence="1 2" key="1">
    <citation type="journal article" date="2014" name="Nature">
        <title>An environmental bacterial taxon with a large and distinct metabolic repertoire.</title>
        <authorList>
            <person name="Wilson M.C."/>
            <person name="Mori T."/>
            <person name="Ruckert C."/>
            <person name="Uria A.R."/>
            <person name="Helf M.J."/>
            <person name="Takada K."/>
            <person name="Gernert C."/>
            <person name="Steffens U.A."/>
            <person name="Heycke N."/>
            <person name="Schmitt S."/>
            <person name="Rinke C."/>
            <person name="Helfrich E.J."/>
            <person name="Brachmann A.O."/>
            <person name="Gurgui C."/>
            <person name="Wakimoto T."/>
            <person name="Kracht M."/>
            <person name="Crusemann M."/>
            <person name="Hentschel U."/>
            <person name="Abe I."/>
            <person name="Matsunaga S."/>
            <person name="Kalinowski J."/>
            <person name="Takeyama H."/>
            <person name="Piel J."/>
        </authorList>
    </citation>
    <scope>NUCLEOTIDE SEQUENCE [LARGE SCALE GENOMIC DNA]</scope>
    <source>
        <strain evidence="2">TSY2</strain>
    </source>
</reference>
<organism evidence="1 2">
    <name type="scientific">Candidatus Entotheonella gemina</name>
    <dbReference type="NCBI Taxonomy" id="1429439"/>
    <lineage>
        <taxon>Bacteria</taxon>
        <taxon>Pseudomonadati</taxon>
        <taxon>Nitrospinota/Tectimicrobiota group</taxon>
        <taxon>Candidatus Tectimicrobiota</taxon>
        <taxon>Candidatus Entotheonellia</taxon>
        <taxon>Candidatus Entotheonellales</taxon>
        <taxon>Candidatus Entotheonellaceae</taxon>
        <taxon>Candidatus Entotheonella</taxon>
    </lineage>
</organism>
<proteinExistence type="predicted"/>
<keyword evidence="2" id="KW-1185">Reference proteome</keyword>
<dbReference type="PATRIC" id="fig|1429439.4.peg.1460"/>
<dbReference type="Pfam" id="PF11855">
    <property type="entry name" value="DUF3375"/>
    <property type="match status" value="1"/>
</dbReference>
<dbReference type="HOGENOM" id="CLU_757963_0_0_7"/>
<dbReference type="Proteomes" id="UP000019140">
    <property type="component" value="Unassembled WGS sequence"/>
</dbReference>
<gene>
    <name evidence="1" type="ORF">ETSY2_08505</name>
</gene>
<protein>
    <recommendedName>
        <fullName evidence="3">DUF3375 domain-containing protein</fullName>
    </recommendedName>
</protein>